<dbReference type="InterPro" id="IPR000719">
    <property type="entry name" value="Prot_kinase_dom"/>
</dbReference>
<keyword evidence="2" id="KW-0732">Signal</keyword>
<dbReference type="GO" id="GO:0005524">
    <property type="term" value="F:ATP binding"/>
    <property type="evidence" value="ECO:0007669"/>
    <property type="project" value="InterPro"/>
</dbReference>
<evidence type="ECO:0000313" key="4">
    <source>
        <dbReference type="EMBL" id="KAF1999628.1"/>
    </source>
</evidence>
<feature type="signal peptide" evidence="2">
    <location>
        <begin position="1"/>
        <end position="24"/>
    </location>
</feature>
<dbReference type="Pfam" id="PF14479">
    <property type="entry name" value="HeLo"/>
    <property type="match status" value="1"/>
</dbReference>
<evidence type="ECO:0000256" key="2">
    <source>
        <dbReference type="SAM" id="SignalP"/>
    </source>
</evidence>
<reference evidence="4" key="1">
    <citation type="journal article" date="2020" name="Stud. Mycol.">
        <title>101 Dothideomycetes genomes: a test case for predicting lifestyles and emergence of pathogens.</title>
        <authorList>
            <person name="Haridas S."/>
            <person name="Albert R."/>
            <person name="Binder M."/>
            <person name="Bloem J."/>
            <person name="Labutti K."/>
            <person name="Salamov A."/>
            <person name="Andreopoulos B."/>
            <person name="Baker S."/>
            <person name="Barry K."/>
            <person name="Bills G."/>
            <person name="Bluhm B."/>
            <person name="Cannon C."/>
            <person name="Castanera R."/>
            <person name="Culley D."/>
            <person name="Daum C."/>
            <person name="Ezra D."/>
            <person name="Gonzalez J."/>
            <person name="Henrissat B."/>
            <person name="Kuo A."/>
            <person name="Liang C."/>
            <person name="Lipzen A."/>
            <person name="Lutzoni F."/>
            <person name="Magnuson J."/>
            <person name="Mondo S."/>
            <person name="Nolan M."/>
            <person name="Ohm R."/>
            <person name="Pangilinan J."/>
            <person name="Park H.-J."/>
            <person name="Ramirez L."/>
            <person name="Alfaro M."/>
            <person name="Sun H."/>
            <person name="Tritt A."/>
            <person name="Yoshinaga Y."/>
            <person name="Zwiers L.-H."/>
            <person name="Turgeon B."/>
            <person name="Goodwin S."/>
            <person name="Spatafora J."/>
            <person name="Crous P."/>
            <person name="Grigoriev I."/>
        </authorList>
    </citation>
    <scope>NUCLEOTIDE SEQUENCE</scope>
    <source>
        <strain evidence="4">CBS 123094</strain>
    </source>
</reference>
<dbReference type="OrthoDB" id="1911848at2759"/>
<dbReference type="EMBL" id="ML977594">
    <property type="protein sequence ID" value="KAF1999628.1"/>
    <property type="molecule type" value="Genomic_DNA"/>
</dbReference>
<gene>
    <name evidence="4" type="ORF">P154DRAFT_493331</name>
</gene>
<dbReference type="PANTHER" id="PTHR37542:SF1">
    <property type="entry name" value="PRION-INHIBITION AND PROPAGATION HELO DOMAIN-CONTAINING PROTEIN"/>
    <property type="match status" value="1"/>
</dbReference>
<dbReference type="Gene3D" id="1.20.120.1020">
    <property type="entry name" value="Prion-inhibition and propagation, HeLo domain"/>
    <property type="match status" value="1"/>
</dbReference>
<evidence type="ECO:0000256" key="1">
    <source>
        <dbReference type="SAM" id="MobiDB-lite"/>
    </source>
</evidence>
<organism evidence="4 5">
    <name type="scientific">Amniculicola lignicola CBS 123094</name>
    <dbReference type="NCBI Taxonomy" id="1392246"/>
    <lineage>
        <taxon>Eukaryota</taxon>
        <taxon>Fungi</taxon>
        <taxon>Dikarya</taxon>
        <taxon>Ascomycota</taxon>
        <taxon>Pezizomycotina</taxon>
        <taxon>Dothideomycetes</taxon>
        <taxon>Pleosporomycetidae</taxon>
        <taxon>Pleosporales</taxon>
        <taxon>Amniculicolaceae</taxon>
        <taxon>Amniculicola</taxon>
    </lineage>
</organism>
<dbReference type="InterPro" id="IPR011009">
    <property type="entry name" value="Kinase-like_dom_sf"/>
</dbReference>
<dbReference type="AlphaFoldDB" id="A0A6A5WEV8"/>
<dbReference type="Gene3D" id="1.10.510.10">
    <property type="entry name" value="Transferase(Phosphotransferase) domain 1"/>
    <property type="match status" value="1"/>
</dbReference>
<evidence type="ECO:0000313" key="5">
    <source>
        <dbReference type="Proteomes" id="UP000799779"/>
    </source>
</evidence>
<keyword evidence="5" id="KW-1185">Reference proteome</keyword>
<evidence type="ECO:0000259" key="3">
    <source>
        <dbReference type="PROSITE" id="PS50011"/>
    </source>
</evidence>
<accession>A0A6A5WEV8</accession>
<feature type="domain" description="Protein kinase" evidence="3">
    <location>
        <begin position="317"/>
        <end position="639"/>
    </location>
</feature>
<dbReference type="SUPFAM" id="SSF56112">
    <property type="entry name" value="Protein kinase-like (PK-like)"/>
    <property type="match status" value="1"/>
</dbReference>
<dbReference type="PROSITE" id="PS50011">
    <property type="entry name" value="PROTEIN_KINASE_DOM"/>
    <property type="match status" value="1"/>
</dbReference>
<name>A0A6A5WEV8_9PLEO</name>
<dbReference type="PANTHER" id="PTHR37542">
    <property type="entry name" value="HELO DOMAIN-CONTAINING PROTEIN-RELATED"/>
    <property type="match status" value="1"/>
</dbReference>
<dbReference type="GO" id="GO:0004672">
    <property type="term" value="F:protein kinase activity"/>
    <property type="evidence" value="ECO:0007669"/>
    <property type="project" value="InterPro"/>
</dbReference>
<protein>
    <recommendedName>
        <fullName evidence="3">Protein kinase domain-containing protein</fullName>
    </recommendedName>
</protein>
<sequence length="651" mass="74219">MADPGTMLAVVSLTFQVFSGCVKGYQLLTDAKHMPSDCQYLRVRLKTEQHRLLDWADIVRLAEQDDQLLISSSSKWLLMDVLDQQNKLLHQFGRLDEKYKKLSKPLLVDDGEDFDGPPPAYEANSPTVQRVDSDFQRRFPQSEALLKKSLAWAKKSAQYPRRLKWATFDKAKIEGLALKLGGFNDFLRDMLNSTQLESLAIKQTRTEFQIMQLNNNIGNLVQLFQSALLTTKHERRRGSFSTNPVKAFLQAQGLEDIEEENQVAKPLKGLAALAQFKALHSAIENPEEFTDDFTCLIKLEHTASEIRSVELSRKDIKLLDQEVEDGSDLQRVEAIYHPPHSRKTSVWIEWKTFDPPNTQTSNPDPKILERVKALAALLKENNRTEHFRAPHCLGYFRDYDMETEEDHCRFGLVFEKPASAHSTTRPLSLHSLLTWQNLDMPSLTSRIKLMSILSETLERLHAVNWLHKGLRSSNILFFSDSGPEDVHYDAPYISGFDYSRPATNEDMTEKPPENASSDVYRHPNVQGSRNRDGVHGGFKKSYDIYSLGIILLEIAYWKPIEDILAIKDLPNSRPSVTLKVRQRLLDDKEGYMKFLRGNLGERVVGVVGACLEGPRAFGVEEGSDERREEVGVVLQRMFFERVVGELGGMRV</sequence>
<feature type="region of interest" description="Disordered" evidence="1">
    <location>
        <begin position="502"/>
        <end position="532"/>
    </location>
</feature>
<dbReference type="InterPro" id="IPR038305">
    <property type="entry name" value="HeLo_sf"/>
</dbReference>
<dbReference type="InterPro" id="IPR029498">
    <property type="entry name" value="HeLo_dom"/>
</dbReference>
<proteinExistence type="predicted"/>
<feature type="chain" id="PRO_5025482512" description="Protein kinase domain-containing protein" evidence="2">
    <location>
        <begin position="25"/>
        <end position="651"/>
    </location>
</feature>
<dbReference type="Proteomes" id="UP000799779">
    <property type="component" value="Unassembled WGS sequence"/>
</dbReference>